<protein>
    <submittedName>
        <fullName evidence="8">Cytochrome d ubiquinol oxidase subunit II</fullName>
    </submittedName>
</protein>
<dbReference type="InterPro" id="IPR003317">
    <property type="entry name" value="Cyt-d_oxidase_su2"/>
</dbReference>
<evidence type="ECO:0000256" key="3">
    <source>
        <dbReference type="ARBA" id="ARBA00022475"/>
    </source>
</evidence>
<dbReference type="Pfam" id="PF02322">
    <property type="entry name" value="Cyt_bd_oxida_II"/>
    <property type="match status" value="1"/>
</dbReference>
<organism evidence="8 9">
    <name type="scientific">Streptomyces mirabilis</name>
    <dbReference type="NCBI Taxonomy" id="68239"/>
    <lineage>
        <taxon>Bacteria</taxon>
        <taxon>Bacillati</taxon>
        <taxon>Actinomycetota</taxon>
        <taxon>Actinomycetes</taxon>
        <taxon>Kitasatosporales</taxon>
        <taxon>Streptomycetaceae</taxon>
        <taxon>Streptomyces</taxon>
    </lineage>
</organism>
<keyword evidence="9" id="KW-1185">Reference proteome</keyword>
<proteinExistence type="inferred from homology"/>
<feature type="transmembrane region" description="Helical" evidence="7">
    <location>
        <begin position="228"/>
        <end position="251"/>
    </location>
</feature>
<keyword evidence="3" id="KW-1003">Cell membrane</keyword>
<evidence type="ECO:0000256" key="2">
    <source>
        <dbReference type="ARBA" id="ARBA00007543"/>
    </source>
</evidence>
<feature type="transmembrane region" description="Helical" evidence="7">
    <location>
        <begin position="193"/>
        <end position="216"/>
    </location>
</feature>
<dbReference type="PANTHER" id="PTHR43141:SF4">
    <property type="entry name" value="CYTOCHROME BD2 SUBUNIT II"/>
    <property type="match status" value="1"/>
</dbReference>
<feature type="transmembrane region" description="Helical" evidence="7">
    <location>
        <begin position="6"/>
        <end position="33"/>
    </location>
</feature>
<sequence>MIEDVVAWVLLVAVAAYACAGGTDYGAGFWDLVAGGTERGKRPRWLIDHAMEPVWETNNVWLIFVLVIMWTGFPVLFQTIFSAMWLPLALAAVGLVLRGAGFALRKPARRLARRRVYGAVFAVSSLLTPLFLGATVGGIATGRVAPGTQASADAWSNGTSVIAGLLTVAATAFLGAVFLTADARRFDAPDLVGYFRLRAWCTLVVLAVLAIVGLAVTHDDAPYVHDGLTGGVGLVLVLIAVVSALATAWLLYRVATGWARVTAIGSVALVVVAWGLAQRPYLIPTSLTVSQAAGASTTLRWLMLVSIIALVLVGPPLVLLYRLDTRGALQPLTEADLRQAAPGREPENP</sequence>
<evidence type="ECO:0000256" key="5">
    <source>
        <dbReference type="ARBA" id="ARBA00022989"/>
    </source>
</evidence>
<evidence type="ECO:0000256" key="6">
    <source>
        <dbReference type="ARBA" id="ARBA00023136"/>
    </source>
</evidence>
<accession>A0ABU3UZQ8</accession>
<feature type="transmembrane region" description="Helical" evidence="7">
    <location>
        <begin position="116"/>
        <end position="140"/>
    </location>
</feature>
<dbReference type="Proteomes" id="UP001257627">
    <property type="component" value="Unassembled WGS sequence"/>
</dbReference>
<dbReference type="EMBL" id="JARAKF010000001">
    <property type="protein sequence ID" value="MDU8999406.1"/>
    <property type="molecule type" value="Genomic_DNA"/>
</dbReference>
<gene>
    <name evidence="8" type="ORF">PU648_45065</name>
</gene>
<dbReference type="RefSeq" id="WP_316736107.1">
    <property type="nucleotide sequence ID" value="NZ_JARAKF010000001.1"/>
</dbReference>
<feature type="transmembrane region" description="Helical" evidence="7">
    <location>
        <begin position="160"/>
        <end position="181"/>
    </location>
</feature>
<feature type="transmembrane region" description="Helical" evidence="7">
    <location>
        <begin position="258"/>
        <end position="277"/>
    </location>
</feature>
<keyword evidence="5 7" id="KW-1133">Transmembrane helix</keyword>
<evidence type="ECO:0000256" key="1">
    <source>
        <dbReference type="ARBA" id="ARBA00004651"/>
    </source>
</evidence>
<reference evidence="8 9" key="1">
    <citation type="submission" date="2023-02" db="EMBL/GenBank/DDBJ databases">
        <authorList>
            <person name="Maleckis M."/>
        </authorList>
    </citation>
    <scope>NUCLEOTIDE SEQUENCE [LARGE SCALE GENOMIC DNA]</scope>
    <source>
        <strain evidence="8 9">P8-A2</strain>
    </source>
</reference>
<comment type="caution">
    <text evidence="8">The sequence shown here is derived from an EMBL/GenBank/DDBJ whole genome shotgun (WGS) entry which is preliminary data.</text>
</comment>
<feature type="transmembrane region" description="Helical" evidence="7">
    <location>
        <begin position="301"/>
        <end position="321"/>
    </location>
</feature>
<evidence type="ECO:0000256" key="4">
    <source>
        <dbReference type="ARBA" id="ARBA00022692"/>
    </source>
</evidence>
<evidence type="ECO:0000313" key="9">
    <source>
        <dbReference type="Proteomes" id="UP001257627"/>
    </source>
</evidence>
<keyword evidence="6 7" id="KW-0472">Membrane</keyword>
<feature type="transmembrane region" description="Helical" evidence="7">
    <location>
        <begin position="83"/>
        <end position="104"/>
    </location>
</feature>
<dbReference type="PANTHER" id="PTHR43141">
    <property type="entry name" value="CYTOCHROME BD2 SUBUNIT II"/>
    <property type="match status" value="1"/>
</dbReference>
<evidence type="ECO:0000256" key="7">
    <source>
        <dbReference type="SAM" id="Phobius"/>
    </source>
</evidence>
<comment type="subcellular location">
    <subcellularLocation>
        <location evidence="1">Cell membrane</location>
        <topology evidence="1">Multi-pass membrane protein</topology>
    </subcellularLocation>
</comment>
<keyword evidence="4 7" id="KW-0812">Transmembrane</keyword>
<evidence type="ECO:0000313" key="8">
    <source>
        <dbReference type="EMBL" id="MDU8999406.1"/>
    </source>
</evidence>
<name>A0ABU3UZQ8_9ACTN</name>
<comment type="similarity">
    <text evidence="2">Belongs to the cytochrome ubiquinol oxidase subunit 2 family.</text>
</comment>